<dbReference type="NCBIfam" id="NF047864">
    <property type="entry name" value="CBU_0592_membra"/>
    <property type="match status" value="1"/>
</dbReference>
<accession>A0A1F4URW4</accession>
<protein>
    <recommendedName>
        <fullName evidence="2">CBU-0592-like domain-containing protein</fullName>
    </recommendedName>
</protein>
<organism evidence="3 4">
    <name type="scientific">candidate division WWE3 bacterium RIFCSPHIGHO2_01_FULL_42_13</name>
    <dbReference type="NCBI Taxonomy" id="1802617"/>
    <lineage>
        <taxon>Bacteria</taxon>
        <taxon>Katanobacteria</taxon>
    </lineage>
</organism>
<sequence>MVIFNQFFYNILGWIGLGLLLVGFYIDATNKVAEDSKIYFLLNLLGSVSLAVHSYFIGSTPILILNVVWAGISLSKLLKKH</sequence>
<dbReference type="AlphaFoldDB" id="A0A1F4URW4"/>
<comment type="caution">
    <text evidence="3">The sequence shown here is derived from an EMBL/GenBank/DDBJ whole genome shotgun (WGS) entry which is preliminary data.</text>
</comment>
<dbReference type="Proteomes" id="UP000176608">
    <property type="component" value="Unassembled WGS sequence"/>
</dbReference>
<dbReference type="EMBL" id="MEVA01000006">
    <property type="protein sequence ID" value="OGC47705.1"/>
    <property type="molecule type" value="Genomic_DNA"/>
</dbReference>
<evidence type="ECO:0000313" key="3">
    <source>
        <dbReference type="EMBL" id="OGC47705.1"/>
    </source>
</evidence>
<dbReference type="InterPro" id="IPR058058">
    <property type="entry name" value="CBU_0592-like"/>
</dbReference>
<dbReference type="Pfam" id="PF26604">
    <property type="entry name" value="CBU_0592"/>
    <property type="match status" value="1"/>
</dbReference>
<gene>
    <name evidence="3" type="ORF">A2886_02950</name>
</gene>
<keyword evidence="1" id="KW-0472">Membrane</keyword>
<feature type="domain" description="CBU-0592-like" evidence="2">
    <location>
        <begin position="9"/>
        <end position="79"/>
    </location>
</feature>
<evidence type="ECO:0000256" key="1">
    <source>
        <dbReference type="SAM" id="Phobius"/>
    </source>
</evidence>
<evidence type="ECO:0000313" key="4">
    <source>
        <dbReference type="Proteomes" id="UP000176608"/>
    </source>
</evidence>
<proteinExistence type="predicted"/>
<name>A0A1F4URW4_UNCKA</name>
<evidence type="ECO:0000259" key="2">
    <source>
        <dbReference type="Pfam" id="PF26604"/>
    </source>
</evidence>
<keyword evidence="1" id="KW-1133">Transmembrane helix</keyword>
<feature type="transmembrane region" description="Helical" evidence="1">
    <location>
        <begin position="6"/>
        <end position="26"/>
    </location>
</feature>
<keyword evidence="1" id="KW-0812">Transmembrane</keyword>
<reference evidence="3 4" key="1">
    <citation type="journal article" date="2016" name="Nat. Commun.">
        <title>Thousands of microbial genomes shed light on interconnected biogeochemical processes in an aquifer system.</title>
        <authorList>
            <person name="Anantharaman K."/>
            <person name="Brown C.T."/>
            <person name="Hug L.A."/>
            <person name="Sharon I."/>
            <person name="Castelle C.J."/>
            <person name="Probst A.J."/>
            <person name="Thomas B.C."/>
            <person name="Singh A."/>
            <person name="Wilkins M.J."/>
            <person name="Karaoz U."/>
            <person name="Brodie E.L."/>
            <person name="Williams K.H."/>
            <person name="Hubbard S.S."/>
            <person name="Banfield J.F."/>
        </authorList>
    </citation>
    <scope>NUCLEOTIDE SEQUENCE [LARGE SCALE GENOMIC DNA]</scope>
</reference>
<dbReference type="STRING" id="1802617.A2886_02950"/>